<feature type="domain" description="Reverse transcriptase/retrotransposon-derived protein RNase H-like" evidence="1">
    <location>
        <begin position="16"/>
        <end position="106"/>
    </location>
</feature>
<evidence type="ECO:0000313" key="3">
    <source>
        <dbReference type="Proteomes" id="UP000807342"/>
    </source>
</evidence>
<dbReference type="AlphaFoldDB" id="A0A9P6BWY2"/>
<dbReference type="EMBL" id="MU151633">
    <property type="protein sequence ID" value="KAF9442432.1"/>
    <property type="molecule type" value="Genomic_DNA"/>
</dbReference>
<proteinExistence type="predicted"/>
<protein>
    <recommendedName>
        <fullName evidence="1">Reverse transcriptase/retrotransposon-derived protein RNase H-like domain-containing protein</fullName>
    </recommendedName>
</protein>
<dbReference type="InterPro" id="IPR043502">
    <property type="entry name" value="DNA/RNA_pol_sf"/>
</dbReference>
<evidence type="ECO:0000259" key="1">
    <source>
        <dbReference type="Pfam" id="PF17919"/>
    </source>
</evidence>
<comment type="caution">
    <text evidence="2">The sequence shown here is derived from an EMBL/GenBank/DDBJ whole genome shotgun (WGS) entry which is preliminary data.</text>
</comment>
<keyword evidence="3" id="KW-1185">Reference proteome</keyword>
<organism evidence="2 3">
    <name type="scientific">Macrolepiota fuliginosa MF-IS2</name>
    <dbReference type="NCBI Taxonomy" id="1400762"/>
    <lineage>
        <taxon>Eukaryota</taxon>
        <taxon>Fungi</taxon>
        <taxon>Dikarya</taxon>
        <taxon>Basidiomycota</taxon>
        <taxon>Agaricomycotina</taxon>
        <taxon>Agaricomycetes</taxon>
        <taxon>Agaricomycetidae</taxon>
        <taxon>Agaricales</taxon>
        <taxon>Agaricineae</taxon>
        <taxon>Agaricaceae</taxon>
        <taxon>Macrolepiota</taxon>
    </lineage>
</organism>
<name>A0A9P6BWY2_9AGAR</name>
<dbReference type="SUPFAM" id="SSF56672">
    <property type="entry name" value="DNA/RNA polymerases"/>
    <property type="match status" value="1"/>
</dbReference>
<accession>A0A9P6BWY2</accession>
<dbReference type="Pfam" id="PF17919">
    <property type="entry name" value="RT_RNaseH_2"/>
    <property type="match status" value="1"/>
</dbReference>
<sequence length="109" mass="12026">MGHLHVLASSTNSFQWDQTAQQAFKEVKAKALAFRDEYIVPLDYTPGVGAINLVTDGCATGIGGVVNQGNEWQKAWVAAFFSAKPSTTQQKYPVHKIKMLAGMETMMRY</sequence>
<gene>
    <name evidence="2" type="ORF">P691DRAFT_681502</name>
</gene>
<dbReference type="OrthoDB" id="1750432at2759"/>
<dbReference type="Proteomes" id="UP000807342">
    <property type="component" value="Unassembled WGS sequence"/>
</dbReference>
<dbReference type="InterPro" id="IPR041577">
    <property type="entry name" value="RT_RNaseH_2"/>
</dbReference>
<evidence type="ECO:0000313" key="2">
    <source>
        <dbReference type="EMBL" id="KAF9442432.1"/>
    </source>
</evidence>
<reference evidence="2" key="1">
    <citation type="submission" date="2020-11" db="EMBL/GenBank/DDBJ databases">
        <authorList>
            <consortium name="DOE Joint Genome Institute"/>
            <person name="Ahrendt S."/>
            <person name="Riley R."/>
            <person name="Andreopoulos W."/>
            <person name="Labutti K."/>
            <person name="Pangilinan J."/>
            <person name="Ruiz-Duenas F.J."/>
            <person name="Barrasa J.M."/>
            <person name="Sanchez-Garcia M."/>
            <person name="Camarero S."/>
            <person name="Miyauchi S."/>
            <person name="Serrano A."/>
            <person name="Linde D."/>
            <person name="Babiker R."/>
            <person name="Drula E."/>
            <person name="Ayuso-Fernandez I."/>
            <person name="Pacheco R."/>
            <person name="Padilla G."/>
            <person name="Ferreira P."/>
            <person name="Barriuso J."/>
            <person name="Kellner H."/>
            <person name="Castanera R."/>
            <person name="Alfaro M."/>
            <person name="Ramirez L."/>
            <person name="Pisabarro A.G."/>
            <person name="Kuo A."/>
            <person name="Tritt A."/>
            <person name="Lipzen A."/>
            <person name="He G."/>
            <person name="Yan M."/>
            <person name="Ng V."/>
            <person name="Cullen D."/>
            <person name="Martin F."/>
            <person name="Rosso M.-N."/>
            <person name="Henrissat B."/>
            <person name="Hibbett D."/>
            <person name="Martinez A.T."/>
            <person name="Grigoriev I.V."/>
        </authorList>
    </citation>
    <scope>NUCLEOTIDE SEQUENCE</scope>
    <source>
        <strain evidence="2">MF-IS2</strain>
    </source>
</reference>